<evidence type="ECO:0000256" key="7">
    <source>
        <dbReference type="SAM" id="MobiDB-lite"/>
    </source>
</evidence>
<evidence type="ECO:0000313" key="8">
    <source>
        <dbReference type="EMBL" id="KIM79229.1"/>
    </source>
</evidence>
<keyword evidence="2 6" id="KW-0121">Carboxypeptidase</keyword>
<evidence type="ECO:0000256" key="3">
    <source>
        <dbReference type="ARBA" id="ARBA00022670"/>
    </source>
</evidence>
<keyword evidence="5" id="KW-0325">Glycoprotein</keyword>
<dbReference type="Gene3D" id="3.40.50.1820">
    <property type="entry name" value="alpha/beta hydrolase"/>
    <property type="match status" value="1"/>
</dbReference>
<comment type="similarity">
    <text evidence="1 6">Belongs to the peptidase S10 family.</text>
</comment>
<keyword evidence="4 6" id="KW-0378">Hydrolase</keyword>
<dbReference type="GO" id="GO:0006508">
    <property type="term" value="P:proteolysis"/>
    <property type="evidence" value="ECO:0007669"/>
    <property type="project" value="UniProtKB-KW"/>
</dbReference>
<dbReference type="Proteomes" id="UP000054166">
    <property type="component" value="Unassembled WGS sequence"/>
</dbReference>
<feature type="compositionally biased region" description="Basic and acidic residues" evidence="7">
    <location>
        <begin position="298"/>
        <end position="311"/>
    </location>
</feature>
<reference evidence="8 9" key="1">
    <citation type="submission" date="2014-04" db="EMBL/GenBank/DDBJ databases">
        <authorList>
            <consortium name="DOE Joint Genome Institute"/>
            <person name="Kuo A."/>
            <person name="Tarkka M."/>
            <person name="Buscot F."/>
            <person name="Kohler A."/>
            <person name="Nagy L.G."/>
            <person name="Floudas D."/>
            <person name="Copeland A."/>
            <person name="Barry K.W."/>
            <person name="Cichocki N."/>
            <person name="Veneault-Fourrey C."/>
            <person name="LaButti K."/>
            <person name="Lindquist E.A."/>
            <person name="Lipzen A."/>
            <person name="Lundell T."/>
            <person name="Morin E."/>
            <person name="Murat C."/>
            <person name="Sun H."/>
            <person name="Tunlid A."/>
            <person name="Henrissat B."/>
            <person name="Grigoriev I.V."/>
            <person name="Hibbett D.S."/>
            <person name="Martin F."/>
            <person name="Nordberg H.P."/>
            <person name="Cantor M.N."/>
            <person name="Hua S.X."/>
        </authorList>
    </citation>
    <scope>NUCLEOTIDE SEQUENCE [LARGE SCALE GENOMIC DNA]</scope>
    <source>
        <strain evidence="8 9">F 1598</strain>
    </source>
</reference>
<gene>
    <name evidence="8" type="ORF">PILCRDRAFT_10636</name>
</gene>
<dbReference type="GO" id="GO:0004185">
    <property type="term" value="F:serine-type carboxypeptidase activity"/>
    <property type="evidence" value="ECO:0007669"/>
    <property type="project" value="UniProtKB-UniRule"/>
</dbReference>
<dbReference type="Pfam" id="PF00450">
    <property type="entry name" value="Peptidase_S10"/>
    <property type="match status" value="1"/>
</dbReference>
<evidence type="ECO:0000256" key="1">
    <source>
        <dbReference type="ARBA" id="ARBA00009431"/>
    </source>
</evidence>
<dbReference type="InterPro" id="IPR001563">
    <property type="entry name" value="Peptidase_S10"/>
</dbReference>
<evidence type="ECO:0000256" key="6">
    <source>
        <dbReference type="RuleBase" id="RU361156"/>
    </source>
</evidence>
<dbReference type="EMBL" id="KN833011">
    <property type="protein sequence ID" value="KIM79229.1"/>
    <property type="molecule type" value="Genomic_DNA"/>
</dbReference>
<dbReference type="PRINTS" id="PR00724">
    <property type="entry name" value="CRBOXYPTASEC"/>
</dbReference>
<dbReference type="InParanoid" id="A0A0C3FI03"/>
<evidence type="ECO:0000256" key="2">
    <source>
        <dbReference type="ARBA" id="ARBA00022645"/>
    </source>
</evidence>
<dbReference type="PANTHER" id="PTHR11802">
    <property type="entry name" value="SERINE PROTEASE FAMILY S10 SERINE CARBOXYPEPTIDASE"/>
    <property type="match status" value="1"/>
</dbReference>
<dbReference type="InterPro" id="IPR029058">
    <property type="entry name" value="AB_hydrolase_fold"/>
</dbReference>
<dbReference type="SUPFAM" id="SSF53474">
    <property type="entry name" value="alpha/beta-Hydrolases"/>
    <property type="match status" value="1"/>
</dbReference>
<proteinExistence type="inferred from homology"/>
<name>A0A0C3FI03_PILCF</name>
<keyword evidence="9" id="KW-1185">Reference proteome</keyword>
<dbReference type="EC" id="3.4.16.-" evidence="6"/>
<dbReference type="OrthoDB" id="443318at2759"/>
<keyword evidence="3 6" id="KW-0645">Protease</keyword>
<dbReference type="InterPro" id="IPR018202">
    <property type="entry name" value="Ser_caboxypep_ser_AS"/>
</dbReference>
<evidence type="ECO:0000313" key="9">
    <source>
        <dbReference type="Proteomes" id="UP000054166"/>
    </source>
</evidence>
<sequence length="598" mass="66276">MVFPQDFEVKVPLPNVTDYLTRSFAGSISTNRAGHPNDTLFFWGFEKENGSLTAPDGELIHEPWLIWLNGGPVFTDSSWRLNGPLQLKPDYSIVQNNYSWSKQLDAFWLDQPVGTGFSTADSKGGYANGQEQMAEDFLGFLSNLVKVFPSLAKRPFLLTGESYAGQYIPYIAKEIFSSRNPPVNLRKLAIGDGAIGSFAAYEELPTVSVLETYPQIINFDTDVYNYFKTQEHLCKYDLNLTYPQRGRFPSLIDPRQTSNLFGPAVLQAKSAKSSWHSTIAQKFAKHSRNSNPHARNINKREEKRQQWKRDLTGRPNGTLDPFYGCFLWEEMTDYALNFSFPWSTLFSSYPVTHAVDTDITSPFRANGQFDAYFVPDVLNPEVAPDASVFMNDNRTRTALHAPKSKDWAESIQYPSGSTFDQSPGANVFGDPSLESAAFFTELAANASAHNVSIILYSGDDDALVAHLGTEEYDLWGYSRIHSQAVHGDDGNFAGIVHQERNLIYVLFIGAGHQVPQYQPANAYVFLREYVIGFNTTGLVLPYSTVVGGEDPKLAGDIIPGTSVIFYGSSTTASSTVAPSASLAAWASFLATATPTKRL</sequence>
<feature type="region of interest" description="Disordered" evidence="7">
    <location>
        <begin position="286"/>
        <end position="311"/>
    </location>
</feature>
<organism evidence="8 9">
    <name type="scientific">Piloderma croceum (strain F 1598)</name>
    <dbReference type="NCBI Taxonomy" id="765440"/>
    <lineage>
        <taxon>Eukaryota</taxon>
        <taxon>Fungi</taxon>
        <taxon>Dikarya</taxon>
        <taxon>Basidiomycota</taxon>
        <taxon>Agaricomycotina</taxon>
        <taxon>Agaricomycetes</taxon>
        <taxon>Agaricomycetidae</taxon>
        <taxon>Atheliales</taxon>
        <taxon>Atheliaceae</taxon>
        <taxon>Piloderma</taxon>
    </lineage>
</organism>
<dbReference type="PANTHER" id="PTHR11802:SF479">
    <property type="entry name" value="CARBOXYPEPTIDASE"/>
    <property type="match status" value="1"/>
</dbReference>
<reference evidence="9" key="2">
    <citation type="submission" date="2015-01" db="EMBL/GenBank/DDBJ databases">
        <title>Evolutionary Origins and Diversification of the Mycorrhizal Mutualists.</title>
        <authorList>
            <consortium name="DOE Joint Genome Institute"/>
            <consortium name="Mycorrhizal Genomics Consortium"/>
            <person name="Kohler A."/>
            <person name="Kuo A."/>
            <person name="Nagy L.G."/>
            <person name="Floudas D."/>
            <person name="Copeland A."/>
            <person name="Barry K.W."/>
            <person name="Cichocki N."/>
            <person name="Veneault-Fourrey C."/>
            <person name="LaButti K."/>
            <person name="Lindquist E.A."/>
            <person name="Lipzen A."/>
            <person name="Lundell T."/>
            <person name="Morin E."/>
            <person name="Murat C."/>
            <person name="Riley R."/>
            <person name="Ohm R."/>
            <person name="Sun H."/>
            <person name="Tunlid A."/>
            <person name="Henrissat B."/>
            <person name="Grigoriev I.V."/>
            <person name="Hibbett D.S."/>
            <person name="Martin F."/>
        </authorList>
    </citation>
    <scope>NUCLEOTIDE SEQUENCE [LARGE SCALE GENOMIC DNA]</scope>
    <source>
        <strain evidence="9">F 1598</strain>
    </source>
</reference>
<accession>A0A0C3FI03</accession>
<evidence type="ECO:0000256" key="4">
    <source>
        <dbReference type="ARBA" id="ARBA00022801"/>
    </source>
</evidence>
<protein>
    <recommendedName>
        <fullName evidence="6">Carboxypeptidase</fullName>
        <ecNumber evidence="6">3.4.16.-</ecNumber>
    </recommendedName>
</protein>
<dbReference type="STRING" id="765440.A0A0C3FI03"/>
<dbReference type="HOGENOM" id="CLU_440163_0_0_1"/>
<dbReference type="PROSITE" id="PS00131">
    <property type="entry name" value="CARBOXYPEPT_SER_SER"/>
    <property type="match status" value="1"/>
</dbReference>
<dbReference type="AlphaFoldDB" id="A0A0C3FI03"/>
<evidence type="ECO:0000256" key="5">
    <source>
        <dbReference type="ARBA" id="ARBA00023180"/>
    </source>
</evidence>